<feature type="domain" description="DUF6534" evidence="2">
    <location>
        <begin position="286"/>
        <end position="371"/>
    </location>
</feature>
<feature type="transmembrane region" description="Helical" evidence="1">
    <location>
        <begin position="345"/>
        <end position="367"/>
    </location>
</feature>
<evidence type="ECO:0000256" key="1">
    <source>
        <dbReference type="SAM" id="Phobius"/>
    </source>
</evidence>
<dbReference type="PANTHER" id="PTHR40465:SF1">
    <property type="entry name" value="DUF6534 DOMAIN-CONTAINING PROTEIN"/>
    <property type="match status" value="1"/>
</dbReference>
<organism evidence="3 4">
    <name type="scientific">Dendrothele bispora (strain CBS 962.96)</name>
    <dbReference type="NCBI Taxonomy" id="1314807"/>
    <lineage>
        <taxon>Eukaryota</taxon>
        <taxon>Fungi</taxon>
        <taxon>Dikarya</taxon>
        <taxon>Basidiomycota</taxon>
        <taxon>Agaricomycotina</taxon>
        <taxon>Agaricomycetes</taxon>
        <taxon>Agaricomycetidae</taxon>
        <taxon>Agaricales</taxon>
        <taxon>Agaricales incertae sedis</taxon>
        <taxon>Dendrothele</taxon>
    </lineage>
</organism>
<evidence type="ECO:0000313" key="3">
    <source>
        <dbReference type="EMBL" id="THU90617.1"/>
    </source>
</evidence>
<dbReference type="EMBL" id="ML179329">
    <property type="protein sequence ID" value="THU90617.1"/>
    <property type="molecule type" value="Genomic_DNA"/>
</dbReference>
<dbReference type="Proteomes" id="UP000297245">
    <property type="component" value="Unassembled WGS sequence"/>
</dbReference>
<keyword evidence="4" id="KW-1185">Reference proteome</keyword>
<accession>A0A4S8LMX7</accession>
<keyword evidence="1" id="KW-0812">Transmembrane</keyword>
<evidence type="ECO:0000313" key="4">
    <source>
        <dbReference type="Proteomes" id="UP000297245"/>
    </source>
</evidence>
<gene>
    <name evidence="3" type="ORF">K435DRAFT_801856</name>
</gene>
<evidence type="ECO:0000259" key="2">
    <source>
        <dbReference type="Pfam" id="PF20152"/>
    </source>
</evidence>
<sequence length="430" mass="48848">MYYAKWLKKSHCRQCLNPRYYTTLGAILAKNAPIAHARSRLMLELICKYADSSTTDLLPWSAYQHQLQSVWVVGVNSGAVAVTVKSWVDNRLLSVYIYYVYTYICLWLDYSVQLGALLVGVLLATALWGISTMQTYEYYSMYSMDDPRWIQVMVATVYVLDTLHEVMLCHFIYSYTVSRFGDYVFLGQVECECQAMVLFSLLVGFIVQSFLTYRVWILSKRNVLITGFIVSRYAHILPLPRLTLFSTQVPAGPRGTCRQHRWSRGTYARIALELNVLSRLINAFGAAGDVAITVALIWLLGKSKSGIQRTDAIVTKLITFCLTTGLATSVDAILSLISISVWPTTFIYITFYCVVARLYSNSLMATLNARQKLKSVKDTTSHSFPVHVVGRPTNDDSKEHQISIKRDVETVIHRDTGDDFEMDHFKNQEV</sequence>
<proteinExistence type="predicted"/>
<dbReference type="PANTHER" id="PTHR40465">
    <property type="entry name" value="CHROMOSOME 1, WHOLE GENOME SHOTGUN SEQUENCE"/>
    <property type="match status" value="1"/>
</dbReference>
<feature type="transmembrane region" description="Helical" evidence="1">
    <location>
        <begin position="195"/>
        <end position="216"/>
    </location>
</feature>
<protein>
    <recommendedName>
        <fullName evidence="2">DUF6534 domain-containing protein</fullName>
    </recommendedName>
</protein>
<feature type="transmembrane region" description="Helical" evidence="1">
    <location>
        <begin position="280"/>
        <end position="301"/>
    </location>
</feature>
<dbReference type="OrthoDB" id="3263055at2759"/>
<name>A0A4S8LMX7_DENBC</name>
<dbReference type="InterPro" id="IPR045339">
    <property type="entry name" value="DUF6534"/>
</dbReference>
<feature type="transmembrane region" description="Helical" evidence="1">
    <location>
        <begin position="100"/>
        <end position="128"/>
    </location>
</feature>
<feature type="transmembrane region" description="Helical" evidence="1">
    <location>
        <begin position="149"/>
        <end position="175"/>
    </location>
</feature>
<keyword evidence="1" id="KW-1133">Transmembrane helix</keyword>
<feature type="transmembrane region" description="Helical" evidence="1">
    <location>
        <begin position="313"/>
        <end position="339"/>
    </location>
</feature>
<keyword evidence="1" id="KW-0472">Membrane</keyword>
<dbReference type="Pfam" id="PF20152">
    <property type="entry name" value="DUF6534"/>
    <property type="match status" value="1"/>
</dbReference>
<reference evidence="3 4" key="1">
    <citation type="journal article" date="2019" name="Nat. Ecol. Evol.">
        <title>Megaphylogeny resolves global patterns of mushroom evolution.</title>
        <authorList>
            <person name="Varga T."/>
            <person name="Krizsan K."/>
            <person name="Foldi C."/>
            <person name="Dima B."/>
            <person name="Sanchez-Garcia M."/>
            <person name="Sanchez-Ramirez S."/>
            <person name="Szollosi G.J."/>
            <person name="Szarkandi J.G."/>
            <person name="Papp V."/>
            <person name="Albert L."/>
            <person name="Andreopoulos W."/>
            <person name="Angelini C."/>
            <person name="Antonin V."/>
            <person name="Barry K.W."/>
            <person name="Bougher N.L."/>
            <person name="Buchanan P."/>
            <person name="Buyck B."/>
            <person name="Bense V."/>
            <person name="Catcheside P."/>
            <person name="Chovatia M."/>
            <person name="Cooper J."/>
            <person name="Damon W."/>
            <person name="Desjardin D."/>
            <person name="Finy P."/>
            <person name="Geml J."/>
            <person name="Haridas S."/>
            <person name="Hughes K."/>
            <person name="Justo A."/>
            <person name="Karasinski D."/>
            <person name="Kautmanova I."/>
            <person name="Kiss B."/>
            <person name="Kocsube S."/>
            <person name="Kotiranta H."/>
            <person name="LaButti K.M."/>
            <person name="Lechner B.E."/>
            <person name="Liimatainen K."/>
            <person name="Lipzen A."/>
            <person name="Lukacs Z."/>
            <person name="Mihaltcheva S."/>
            <person name="Morgado L.N."/>
            <person name="Niskanen T."/>
            <person name="Noordeloos M.E."/>
            <person name="Ohm R.A."/>
            <person name="Ortiz-Santana B."/>
            <person name="Ovrebo C."/>
            <person name="Racz N."/>
            <person name="Riley R."/>
            <person name="Savchenko A."/>
            <person name="Shiryaev A."/>
            <person name="Soop K."/>
            <person name="Spirin V."/>
            <person name="Szebenyi C."/>
            <person name="Tomsovsky M."/>
            <person name="Tulloss R.E."/>
            <person name="Uehling J."/>
            <person name="Grigoriev I.V."/>
            <person name="Vagvolgyi C."/>
            <person name="Papp T."/>
            <person name="Martin F.M."/>
            <person name="Miettinen O."/>
            <person name="Hibbett D.S."/>
            <person name="Nagy L.G."/>
        </authorList>
    </citation>
    <scope>NUCLEOTIDE SEQUENCE [LARGE SCALE GENOMIC DNA]</scope>
    <source>
        <strain evidence="3 4">CBS 962.96</strain>
    </source>
</reference>
<dbReference type="AlphaFoldDB" id="A0A4S8LMX7"/>